<evidence type="ECO:0000313" key="2">
    <source>
        <dbReference type="EMBL" id="WOB24780.1"/>
    </source>
</evidence>
<reference evidence="2 3" key="1">
    <citation type="submission" date="2022-08" db="EMBL/GenBank/DDBJ databases">
        <title>Whole genome sequencing-based tracing of a 2022 introduction and outbreak of Xanthomonas hortorum pv. pelargonii.</title>
        <authorList>
            <person name="Iruegas-Bocardo F."/>
            <person name="Weisberg A.K."/>
            <person name="Riutta E.R."/>
            <person name="Kilday K."/>
            <person name="Bonkowski J.C."/>
            <person name="Creswell T."/>
            <person name="Daughtrey M.L."/>
            <person name="Rane K."/>
            <person name="Grunwald N.J."/>
            <person name="Chang J.H."/>
            <person name="Putnam M.L."/>
        </authorList>
    </citation>
    <scope>NUCLEOTIDE SEQUENCE [LARGE SCALE GENOMIC DNA]</scope>
    <source>
        <strain evidence="2 3">22-325</strain>
    </source>
</reference>
<organism evidence="2 3">
    <name type="scientific">Xanthomonas dyei</name>
    <dbReference type="NCBI Taxonomy" id="743699"/>
    <lineage>
        <taxon>Bacteria</taxon>
        <taxon>Pseudomonadati</taxon>
        <taxon>Pseudomonadota</taxon>
        <taxon>Gammaproteobacteria</taxon>
        <taxon>Lysobacterales</taxon>
        <taxon>Lysobacteraceae</taxon>
        <taxon>Xanthomonas</taxon>
    </lineage>
</organism>
<evidence type="ECO:0000313" key="3">
    <source>
        <dbReference type="Proteomes" id="UP001304534"/>
    </source>
</evidence>
<feature type="region of interest" description="Disordered" evidence="1">
    <location>
        <begin position="158"/>
        <end position="184"/>
    </location>
</feature>
<evidence type="ECO:0000256" key="1">
    <source>
        <dbReference type="SAM" id="MobiDB-lite"/>
    </source>
</evidence>
<keyword evidence="3" id="KW-1185">Reference proteome</keyword>
<sequence length="197" mass="21221">MFQLDDATAKVANFNPRAEKHGEDNVTAGDIKIVATVSNGVLDYFNKHLRAALYRKALAGEQQDLIEGGNALVAVKFPRLGAIAWDEDFPGYEIELGGGMGLTEPLLLVDVTLKKFRFEPLEGGSVAVTFNAICHPDAEEAGQLCQMIQNDVQLTVRPPTKQGQQKPNDSLELQDATDATDAAEEAARLIDAGKKAA</sequence>
<dbReference type="EMBL" id="CP103840">
    <property type="protein sequence ID" value="WOB24780.1"/>
    <property type="molecule type" value="Genomic_DNA"/>
</dbReference>
<dbReference type="Proteomes" id="UP001304534">
    <property type="component" value="Chromosome"/>
</dbReference>
<name>A0ABZ0D3C6_9XANT</name>
<dbReference type="RefSeq" id="WP_316686311.1">
    <property type="nucleotide sequence ID" value="NZ_CP103837.1"/>
</dbReference>
<proteinExistence type="predicted"/>
<accession>A0ABZ0D3C6</accession>
<dbReference type="GeneID" id="95584872"/>
<gene>
    <name evidence="2" type="ORF">NYR99_13320</name>
</gene>
<protein>
    <submittedName>
        <fullName evidence="2">Uncharacterized protein</fullName>
    </submittedName>
</protein>